<organism evidence="3 4">
    <name type="scientific">Ramlibacter agri</name>
    <dbReference type="NCBI Taxonomy" id="2728837"/>
    <lineage>
        <taxon>Bacteria</taxon>
        <taxon>Pseudomonadati</taxon>
        <taxon>Pseudomonadota</taxon>
        <taxon>Betaproteobacteria</taxon>
        <taxon>Burkholderiales</taxon>
        <taxon>Comamonadaceae</taxon>
        <taxon>Ramlibacter</taxon>
    </lineage>
</organism>
<gene>
    <name evidence="3" type="ORF">HHL11_11205</name>
</gene>
<comment type="similarity">
    <text evidence="1">Belongs to the UPF0065 (bug) family.</text>
</comment>
<dbReference type="PANTHER" id="PTHR42928">
    <property type="entry name" value="TRICARBOXYLATE-BINDING PROTEIN"/>
    <property type="match status" value="1"/>
</dbReference>
<dbReference type="SUPFAM" id="SSF53850">
    <property type="entry name" value="Periplasmic binding protein-like II"/>
    <property type="match status" value="1"/>
</dbReference>
<evidence type="ECO:0000256" key="1">
    <source>
        <dbReference type="ARBA" id="ARBA00006987"/>
    </source>
</evidence>
<dbReference type="InterPro" id="IPR042100">
    <property type="entry name" value="Bug_dom1"/>
</dbReference>
<dbReference type="RefSeq" id="WP_169418461.1">
    <property type="nucleotide sequence ID" value="NZ_JABBFX010000001.1"/>
</dbReference>
<proteinExistence type="inferred from homology"/>
<dbReference type="CDD" id="cd07012">
    <property type="entry name" value="PBP2_Bug_TTT"/>
    <property type="match status" value="1"/>
</dbReference>
<comment type="caution">
    <text evidence="3">The sequence shown here is derived from an EMBL/GenBank/DDBJ whole genome shotgun (WGS) entry which is preliminary data.</text>
</comment>
<keyword evidence="4" id="KW-1185">Reference proteome</keyword>
<dbReference type="Pfam" id="PF03401">
    <property type="entry name" value="TctC"/>
    <property type="match status" value="1"/>
</dbReference>
<dbReference type="PANTHER" id="PTHR42928:SF5">
    <property type="entry name" value="BLR1237 PROTEIN"/>
    <property type="match status" value="1"/>
</dbReference>
<evidence type="ECO:0000256" key="2">
    <source>
        <dbReference type="SAM" id="SignalP"/>
    </source>
</evidence>
<reference evidence="3 4" key="1">
    <citation type="submission" date="2020-04" db="EMBL/GenBank/DDBJ databases">
        <title>Ramlibacter sp. G-1-2-2 isolated from soil.</title>
        <authorList>
            <person name="Dahal R.H."/>
        </authorList>
    </citation>
    <scope>NUCLEOTIDE SEQUENCE [LARGE SCALE GENOMIC DNA]</scope>
    <source>
        <strain evidence="3 4">G-1-2-2</strain>
    </source>
</reference>
<evidence type="ECO:0000313" key="4">
    <source>
        <dbReference type="Proteomes" id="UP000541185"/>
    </source>
</evidence>
<name>A0A848H447_9BURK</name>
<sequence length="322" mass="33769">MNKITRRAFAAGAIALAAVGAHADTFPSKPIRLVVGFTAGGAADVLARIIAKGLGTELGQQVIVDNKPGADGIISANEVLKAPADGYTILLGTNTAMVAVPSLRANPPYDPFKQFTPLSSAGEFSMFLAVSPKVPSGSLNEFLDAVAANPGKFSSASSNSAAELAMLQLLGTRNVKVVNARYKGDTQAYTDLVNGGIQMMFGTGTMTPAFVKDGKVKALVTLLPKRSPLLPDVPTATELGIGKKLTITPWAGFFGPAGLPADVTEKLSAGLRATLARPEVQEQLVAQGFSAYGMTPAEFSAFFRRQYDGFVQTVRENNVKFE</sequence>
<protein>
    <submittedName>
        <fullName evidence="3">Tripartite tricarboxylate transporter substrate binding protein</fullName>
    </submittedName>
</protein>
<dbReference type="PIRSF" id="PIRSF017082">
    <property type="entry name" value="YflP"/>
    <property type="match status" value="1"/>
</dbReference>
<dbReference type="Gene3D" id="3.40.190.150">
    <property type="entry name" value="Bordetella uptake gene, domain 1"/>
    <property type="match status" value="1"/>
</dbReference>
<evidence type="ECO:0000313" key="3">
    <source>
        <dbReference type="EMBL" id="NML44321.1"/>
    </source>
</evidence>
<feature type="chain" id="PRO_5033029784" evidence="2">
    <location>
        <begin position="24"/>
        <end position="322"/>
    </location>
</feature>
<dbReference type="Gene3D" id="3.40.190.10">
    <property type="entry name" value="Periplasmic binding protein-like II"/>
    <property type="match status" value="1"/>
</dbReference>
<dbReference type="AlphaFoldDB" id="A0A848H447"/>
<keyword evidence="2" id="KW-0732">Signal</keyword>
<dbReference type="InterPro" id="IPR005064">
    <property type="entry name" value="BUG"/>
</dbReference>
<dbReference type="EMBL" id="JABBFX010000001">
    <property type="protein sequence ID" value="NML44321.1"/>
    <property type="molecule type" value="Genomic_DNA"/>
</dbReference>
<accession>A0A848H447</accession>
<feature type="signal peptide" evidence="2">
    <location>
        <begin position="1"/>
        <end position="23"/>
    </location>
</feature>
<dbReference type="Proteomes" id="UP000541185">
    <property type="component" value="Unassembled WGS sequence"/>
</dbReference>